<evidence type="ECO:0000313" key="1">
    <source>
        <dbReference type="EMBL" id="KAK6526608.1"/>
    </source>
</evidence>
<reference evidence="1 2" key="1">
    <citation type="submission" date="2019-10" db="EMBL/GenBank/DDBJ databases">
        <authorList>
            <person name="Palmer J.M."/>
        </authorList>
    </citation>
    <scope>NUCLEOTIDE SEQUENCE [LARGE SCALE GENOMIC DNA]</scope>
    <source>
        <strain evidence="1 2">TWF694</strain>
    </source>
</reference>
<proteinExistence type="predicted"/>
<dbReference type="EMBL" id="JAVHJO010000016">
    <property type="protein sequence ID" value="KAK6526608.1"/>
    <property type="molecule type" value="Genomic_DNA"/>
</dbReference>
<dbReference type="Proteomes" id="UP001365542">
    <property type="component" value="Unassembled WGS sequence"/>
</dbReference>
<keyword evidence="2" id="KW-1185">Reference proteome</keyword>
<dbReference type="AlphaFoldDB" id="A0AAV9WWZ7"/>
<accession>A0AAV9WWZ7</accession>
<evidence type="ECO:0000313" key="2">
    <source>
        <dbReference type="Proteomes" id="UP001365542"/>
    </source>
</evidence>
<sequence length="304" mass="34807">MFRQHMPRELELNNPTPGTRVLEGQKKCTVLGTHEGYSEGISITQFGPEDKNTRTTKTSNSGKWKDLVRYIGFWRHNQCRGLPNLIIHFYDEPYTRQTVLFDIFQENGQDQSVYDFNFYTYAELPFGSQFFDPQVLPEGSVAIRHVTKSRERGKVTQAEYLILWNAITVVETGPNIQRGIGGSKREGTGEVSQRKNAFLSGGYMDELPTQPGDCAKLVKLGIAQKPFKDAPVDVDYTITEAFRQRQEEIIKKKIEVHNRNLQPPTPVFVEPRPYFSRTDPSTIYSTSHRDITHPNLRLIHGPCK</sequence>
<protein>
    <submittedName>
        <fullName evidence="1">Uncharacterized protein</fullName>
    </submittedName>
</protein>
<gene>
    <name evidence="1" type="ORF">TWF694_005190</name>
</gene>
<comment type="caution">
    <text evidence="1">The sequence shown here is derived from an EMBL/GenBank/DDBJ whole genome shotgun (WGS) entry which is preliminary data.</text>
</comment>
<name>A0AAV9WWZ7_9PEZI</name>
<organism evidence="1 2">
    <name type="scientific">Orbilia ellipsospora</name>
    <dbReference type="NCBI Taxonomy" id="2528407"/>
    <lineage>
        <taxon>Eukaryota</taxon>
        <taxon>Fungi</taxon>
        <taxon>Dikarya</taxon>
        <taxon>Ascomycota</taxon>
        <taxon>Pezizomycotina</taxon>
        <taxon>Orbiliomycetes</taxon>
        <taxon>Orbiliales</taxon>
        <taxon>Orbiliaceae</taxon>
        <taxon>Orbilia</taxon>
    </lineage>
</organism>